<name>A0A6A5RI15_9PLEO</name>
<accession>A0A6A5RI15</accession>
<evidence type="ECO:0000313" key="1">
    <source>
        <dbReference type="EMBL" id="KAF1927975.1"/>
    </source>
</evidence>
<sequence>MPLILVEALERVGEQCIPLLDELAGCKQPNEYVDPWLSTDFQHSAGLLEDWNTLMADAFNLGTRVSFDFS</sequence>
<reference evidence="1" key="1">
    <citation type="journal article" date="2020" name="Stud. Mycol.">
        <title>101 Dothideomycetes genomes: a test case for predicting lifestyles and emergence of pathogens.</title>
        <authorList>
            <person name="Haridas S."/>
            <person name="Albert R."/>
            <person name="Binder M."/>
            <person name="Bloem J."/>
            <person name="Labutti K."/>
            <person name="Salamov A."/>
            <person name="Andreopoulos B."/>
            <person name="Baker S."/>
            <person name="Barry K."/>
            <person name="Bills G."/>
            <person name="Bluhm B."/>
            <person name="Cannon C."/>
            <person name="Castanera R."/>
            <person name="Culley D."/>
            <person name="Daum C."/>
            <person name="Ezra D."/>
            <person name="Gonzalez J."/>
            <person name="Henrissat B."/>
            <person name="Kuo A."/>
            <person name="Liang C."/>
            <person name="Lipzen A."/>
            <person name="Lutzoni F."/>
            <person name="Magnuson J."/>
            <person name="Mondo S."/>
            <person name="Nolan M."/>
            <person name="Ohm R."/>
            <person name="Pangilinan J."/>
            <person name="Park H.-J."/>
            <person name="Ramirez L."/>
            <person name="Alfaro M."/>
            <person name="Sun H."/>
            <person name="Tritt A."/>
            <person name="Yoshinaga Y."/>
            <person name="Zwiers L.-H."/>
            <person name="Turgeon B."/>
            <person name="Goodwin S."/>
            <person name="Spatafora J."/>
            <person name="Crous P."/>
            <person name="Grigoriev I."/>
        </authorList>
    </citation>
    <scope>NUCLEOTIDE SEQUENCE</scope>
    <source>
        <strain evidence="1">CBS 183.55</strain>
    </source>
</reference>
<proteinExistence type="predicted"/>
<dbReference type="OrthoDB" id="4337792at2759"/>
<dbReference type="Proteomes" id="UP000800082">
    <property type="component" value="Unassembled WGS sequence"/>
</dbReference>
<dbReference type="GeneID" id="54350406"/>
<gene>
    <name evidence="1" type="ORF">M421DRAFT_421179</name>
</gene>
<dbReference type="AlphaFoldDB" id="A0A6A5RI15"/>
<dbReference type="EMBL" id="ML978970">
    <property type="protein sequence ID" value="KAF1927975.1"/>
    <property type="molecule type" value="Genomic_DNA"/>
</dbReference>
<evidence type="ECO:0000313" key="2">
    <source>
        <dbReference type="Proteomes" id="UP000800082"/>
    </source>
</evidence>
<dbReference type="RefSeq" id="XP_033448227.1">
    <property type="nucleotide sequence ID" value="XM_033592738.1"/>
</dbReference>
<organism evidence="1 2">
    <name type="scientific">Didymella exigua CBS 183.55</name>
    <dbReference type="NCBI Taxonomy" id="1150837"/>
    <lineage>
        <taxon>Eukaryota</taxon>
        <taxon>Fungi</taxon>
        <taxon>Dikarya</taxon>
        <taxon>Ascomycota</taxon>
        <taxon>Pezizomycotina</taxon>
        <taxon>Dothideomycetes</taxon>
        <taxon>Pleosporomycetidae</taxon>
        <taxon>Pleosporales</taxon>
        <taxon>Pleosporineae</taxon>
        <taxon>Didymellaceae</taxon>
        <taxon>Didymella</taxon>
    </lineage>
</organism>
<protein>
    <submittedName>
        <fullName evidence="1">Uncharacterized protein</fullName>
    </submittedName>
</protein>
<keyword evidence="2" id="KW-1185">Reference proteome</keyword>